<dbReference type="EMBL" id="JAGTJJ010000036">
    <property type="protein sequence ID" value="MDC3986237.1"/>
    <property type="molecule type" value="Genomic_DNA"/>
</dbReference>
<accession>A0A9X3X9K2</accession>
<sequence>MSFAGVPLSQLAHVAAAQAEGFSLAEILAVEGLAVEELRAADVACKEMLCNPEAGPRLFAAYASAQKQAEELLTRRVQPLDEDLGAWVHFLAMYAASEDPRSILQDLGLTLPDLARLGRAWKQRFEADRELARRAEKLARAGDRKVALPVLRIEPAKLVPSPHARPKPVPPSPNAPALSIRSKVRDVPPAISGTALSLDVPRGPALPFVEGPDVGPPEPLRLPVDAPPRAALSGTTLSLDVPRGPGLPFVDADLLSFVNKRTAARVPVELSGTALALDVPRGPALPFVETQEPAAQPPPTSAIELPQSPRVAISGTALALDVPRSSEMPFVGTDATSKASHPAVVRAPVELSGTALALDVPRGPALPFVETQEPAAQPSPTSAIELSQSPRAAISGTALALDVPRGTDMPFDDRKNSKELASTQLLLEIPRELVRRPLPSSAPAPPELPPKLTLEEHAALTVELAMSPERTAEVLARYRITQADREALDRLYQAIVSADERKRGAWHDAYKAHYARIASILNRR</sequence>
<evidence type="ECO:0000256" key="1">
    <source>
        <dbReference type="SAM" id="MobiDB-lite"/>
    </source>
</evidence>
<organism evidence="2 3">
    <name type="scientific">Polyangium jinanense</name>
    <dbReference type="NCBI Taxonomy" id="2829994"/>
    <lineage>
        <taxon>Bacteria</taxon>
        <taxon>Pseudomonadati</taxon>
        <taxon>Myxococcota</taxon>
        <taxon>Polyangia</taxon>
        <taxon>Polyangiales</taxon>
        <taxon>Polyangiaceae</taxon>
        <taxon>Polyangium</taxon>
    </lineage>
</organism>
<evidence type="ECO:0000313" key="3">
    <source>
        <dbReference type="Proteomes" id="UP001151081"/>
    </source>
</evidence>
<proteinExistence type="predicted"/>
<evidence type="ECO:0000313" key="2">
    <source>
        <dbReference type="EMBL" id="MDC3986237.1"/>
    </source>
</evidence>
<gene>
    <name evidence="2" type="ORF">KEG57_37510</name>
</gene>
<dbReference type="Proteomes" id="UP001151081">
    <property type="component" value="Unassembled WGS sequence"/>
</dbReference>
<reference evidence="2 3" key="1">
    <citation type="submission" date="2021-04" db="EMBL/GenBank/DDBJ databases">
        <title>Genome analysis of Polyangium sp.</title>
        <authorList>
            <person name="Li Y."/>
            <person name="Wang J."/>
        </authorList>
    </citation>
    <scope>NUCLEOTIDE SEQUENCE [LARGE SCALE GENOMIC DNA]</scope>
    <source>
        <strain evidence="2 3">SDU14</strain>
    </source>
</reference>
<name>A0A9X3X9K2_9BACT</name>
<protein>
    <submittedName>
        <fullName evidence="2">Uncharacterized protein</fullName>
    </submittedName>
</protein>
<feature type="region of interest" description="Disordered" evidence="1">
    <location>
        <begin position="159"/>
        <end position="178"/>
    </location>
</feature>
<keyword evidence="3" id="KW-1185">Reference proteome</keyword>
<dbReference type="RefSeq" id="WP_272459397.1">
    <property type="nucleotide sequence ID" value="NZ_JAGTJJ010000036.1"/>
</dbReference>
<dbReference type="AlphaFoldDB" id="A0A9X3X9K2"/>
<comment type="caution">
    <text evidence="2">The sequence shown here is derived from an EMBL/GenBank/DDBJ whole genome shotgun (WGS) entry which is preliminary data.</text>
</comment>